<dbReference type="InterPro" id="IPR045076">
    <property type="entry name" value="MutS"/>
</dbReference>
<dbReference type="Pfam" id="PF00488">
    <property type="entry name" value="MutS_V"/>
    <property type="match status" value="1"/>
</dbReference>
<dbReference type="SUPFAM" id="SSF48334">
    <property type="entry name" value="DNA repair protein MutS, domain III"/>
    <property type="match status" value="1"/>
</dbReference>
<dbReference type="GO" id="GO:0005524">
    <property type="term" value="F:ATP binding"/>
    <property type="evidence" value="ECO:0007669"/>
    <property type="project" value="UniProtKB-UniRule"/>
</dbReference>
<keyword evidence="11" id="KW-0175">Coiled coil</keyword>
<dbReference type="Gene3D" id="1.10.1420.10">
    <property type="match status" value="2"/>
</dbReference>
<comment type="function">
    <text evidence="8 9">This protein is involved in the repair of mismatches in DNA. It is possible that it carries out the mismatch recognition step. This protein has a weak ATPase activity.</text>
</comment>
<dbReference type="EMBL" id="DVOH01000022">
    <property type="protein sequence ID" value="HIV00059.1"/>
    <property type="molecule type" value="Genomic_DNA"/>
</dbReference>
<organism evidence="13 14">
    <name type="scientific">Candidatus Stercoripulliclostridium merdipullorum</name>
    <dbReference type="NCBI Taxonomy" id="2840952"/>
    <lineage>
        <taxon>Bacteria</taxon>
        <taxon>Bacillati</taxon>
        <taxon>Bacillota</taxon>
        <taxon>Clostridia</taxon>
        <taxon>Eubacteriales</taxon>
        <taxon>Candidatus Stercoripulliclostridium</taxon>
    </lineage>
</organism>
<evidence type="ECO:0000259" key="12">
    <source>
        <dbReference type="PROSITE" id="PS00486"/>
    </source>
</evidence>
<dbReference type="GO" id="GO:0030983">
    <property type="term" value="F:mismatched DNA binding"/>
    <property type="evidence" value="ECO:0007669"/>
    <property type="project" value="InterPro"/>
</dbReference>
<dbReference type="FunFam" id="3.40.50.300:FF:000870">
    <property type="entry name" value="MutS protein homolog 4"/>
    <property type="match status" value="1"/>
</dbReference>
<dbReference type="InterPro" id="IPR036678">
    <property type="entry name" value="MutS_con_dom_sf"/>
</dbReference>
<dbReference type="GO" id="GO:0140664">
    <property type="term" value="F:ATP-dependent DNA damage sensor activity"/>
    <property type="evidence" value="ECO:0007669"/>
    <property type="project" value="InterPro"/>
</dbReference>
<dbReference type="InterPro" id="IPR017261">
    <property type="entry name" value="DNA_mismatch_repair_MutS/MSH"/>
</dbReference>
<keyword evidence="6 9" id="KW-0238">DNA-binding</keyword>
<dbReference type="FunFam" id="3.40.1170.10:FF:000001">
    <property type="entry name" value="DNA mismatch repair protein MutS"/>
    <property type="match status" value="1"/>
</dbReference>
<dbReference type="InterPro" id="IPR007861">
    <property type="entry name" value="DNA_mismatch_repair_MutS_clamp"/>
</dbReference>
<dbReference type="InterPro" id="IPR016151">
    <property type="entry name" value="DNA_mismatch_repair_MutS_N"/>
</dbReference>
<dbReference type="Gene3D" id="3.30.420.110">
    <property type="entry name" value="MutS, connector domain"/>
    <property type="match status" value="1"/>
</dbReference>
<evidence type="ECO:0000313" key="14">
    <source>
        <dbReference type="Proteomes" id="UP000886891"/>
    </source>
</evidence>
<comment type="similarity">
    <text evidence="1 9 10">Belongs to the DNA mismatch repair MutS family.</text>
</comment>
<sequence length="887" mass="98010">MRKSAEKKESGLSPMMKHYLAMKEQYPGTVMMYRLGDFYEMFFDDAVEVSKLLDLTLTGRDCGLEQRAPMCGVPFHAVDGYIAKLVKLGKKVAICEQLTAPGDQKGMVERDVVRVITPGTVTDETMLESGVNNYLASVVVKGNLAAVAWADVSTGEVKVLETPASRLEDQLLSIAPCEIIASESGAAYGNALESVELGKLCKFQGYYDYAFHADNAESVLRGFYGVYHLSALGLESGEAVVSALGALIDYIQSTQKRTLKHILPPRKIRPESGMYLDYTTKKNLELTETIADKQKIGSLLWVLDRTETNMGARLLRRYIQEPSRDEAEINLRLDAVEELYRNSEMRSACGLALHCIRDIERLCNKIAYNTVRPNECIAIKESLVQIPPLVAALGAVKKSDKLLSVRSGLDPLPEVAACLEAAIQPQGDPKFADRIIKDGYNEELDAYREAHKSARKLIAEFEGKERQATGIKNLKVAYNRVFGYYIEVSKSNLPQVPYYYERKQTLVGSERFMTPELKELEEVILTSQEKAQKLEERLYAEIKRLMFDILPVLQKNAALIAELDVLYSFAEVAVRNGYKRPVVSARSKAIVIKEGRHPVVEALKRKNTFVANDAVLDAQCRTVVVTGPNMAGKSTYMRQVAVIVLMAHLGSFVPAERAEIGIVDRIFTRVGASDNLAFGQSTFMVEMSEVANILNNATEDSLLVLDEIGRGTSTLDGLSIAWAIVEHIALKLKAKTLFATHYHELTELENLLPALKNYHILIKENKDGITFLYKIARGGASKSFGLEVAKLAGVNVKVIDRAKEIMGAIESTQTADLNATISAVPSADATPTNQIGFFAEDSRYEALASVIRDIDVDSCTPLQALTILTNLKQTVTAKSDAKSSKKR</sequence>
<dbReference type="Gene3D" id="3.40.1170.10">
    <property type="entry name" value="DNA repair protein MutS, domain I"/>
    <property type="match status" value="1"/>
</dbReference>
<dbReference type="Pfam" id="PF05188">
    <property type="entry name" value="MutS_II"/>
    <property type="match status" value="1"/>
</dbReference>
<dbReference type="HAMAP" id="MF_00096">
    <property type="entry name" value="MutS"/>
    <property type="match status" value="1"/>
</dbReference>
<dbReference type="InterPro" id="IPR036187">
    <property type="entry name" value="DNA_mismatch_repair_MutS_sf"/>
</dbReference>
<dbReference type="GO" id="GO:0006298">
    <property type="term" value="P:mismatch repair"/>
    <property type="evidence" value="ECO:0007669"/>
    <property type="project" value="UniProtKB-UniRule"/>
</dbReference>
<keyword evidence="7 9" id="KW-0234">DNA repair</keyword>
<evidence type="ECO:0000256" key="8">
    <source>
        <dbReference type="ARBA" id="ARBA00024647"/>
    </source>
</evidence>
<evidence type="ECO:0000256" key="6">
    <source>
        <dbReference type="ARBA" id="ARBA00023125"/>
    </source>
</evidence>
<dbReference type="NCBIfam" id="TIGR01070">
    <property type="entry name" value="mutS1"/>
    <property type="match status" value="1"/>
</dbReference>
<dbReference type="SUPFAM" id="SSF55271">
    <property type="entry name" value="DNA repair protein MutS, domain I"/>
    <property type="match status" value="1"/>
</dbReference>
<dbReference type="InterPro" id="IPR000432">
    <property type="entry name" value="DNA_mismatch_repair_MutS_C"/>
</dbReference>
<keyword evidence="4 9" id="KW-0227">DNA damage</keyword>
<keyword evidence="5 9" id="KW-0067">ATP-binding</keyword>
<dbReference type="Gene3D" id="3.40.50.300">
    <property type="entry name" value="P-loop containing nucleotide triphosphate hydrolases"/>
    <property type="match status" value="1"/>
</dbReference>
<dbReference type="PROSITE" id="PS00486">
    <property type="entry name" value="DNA_MISMATCH_REPAIR_2"/>
    <property type="match status" value="1"/>
</dbReference>
<evidence type="ECO:0000256" key="9">
    <source>
        <dbReference type="HAMAP-Rule" id="MF_00096"/>
    </source>
</evidence>
<feature type="domain" description="DNA mismatch repair proteins mutS family" evidence="12">
    <location>
        <begin position="701"/>
        <end position="717"/>
    </location>
</feature>
<dbReference type="Pfam" id="PF01624">
    <property type="entry name" value="MutS_I"/>
    <property type="match status" value="1"/>
</dbReference>
<keyword evidence="3 9" id="KW-0547">Nucleotide-binding</keyword>
<protein>
    <recommendedName>
        <fullName evidence="2 9">DNA mismatch repair protein MutS</fullName>
    </recommendedName>
</protein>
<reference evidence="13" key="2">
    <citation type="journal article" date="2021" name="PeerJ">
        <title>Extensive microbial diversity within the chicken gut microbiome revealed by metagenomics and culture.</title>
        <authorList>
            <person name="Gilroy R."/>
            <person name="Ravi A."/>
            <person name="Getino M."/>
            <person name="Pursley I."/>
            <person name="Horton D.L."/>
            <person name="Alikhan N.F."/>
            <person name="Baker D."/>
            <person name="Gharbi K."/>
            <person name="Hall N."/>
            <person name="Watson M."/>
            <person name="Adriaenssens E.M."/>
            <person name="Foster-Nyarko E."/>
            <person name="Jarju S."/>
            <person name="Secka A."/>
            <person name="Antonio M."/>
            <person name="Oren A."/>
            <person name="Chaudhuri R.R."/>
            <person name="La Ragione R."/>
            <person name="Hildebrand F."/>
            <person name="Pallen M.J."/>
        </authorList>
    </citation>
    <scope>NUCLEOTIDE SEQUENCE</scope>
    <source>
        <strain evidence="13">23406</strain>
    </source>
</reference>
<evidence type="ECO:0000256" key="4">
    <source>
        <dbReference type="ARBA" id="ARBA00022763"/>
    </source>
</evidence>
<dbReference type="InterPro" id="IPR027417">
    <property type="entry name" value="P-loop_NTPase"/>
</dbReference>
<dbReference type="Pfam" id="PF05190">
    <property type="entry name" value="MutS_IV"/>
    <property type="match status" value="1"/>
</dbReference>
<dbReference type="PIRSF" id="PIRSF037677">
    <property type="entry name" value="DNA_mis_repair_Msh6"/>
    <property type="match status" value="1"/>
</dbReference>
<dbReference type="InterPro" id="IPR005748">
    <property type="entry name" value="DNA_mismatch_repair_MutS"/>
</dbReference>
<reference evidence="13" key="1">
    <citation type="submission" date="2020-10" db="EMBL/GenBank/DDBJ databases">
        <authorList>
            <person name="Gilroy R."/>
        </authorList>
    </citation>
    <scope>NUCLEOTIDE SEQUENCE</scope>
    <source>
        <strain evidence="13">23406</strain>
    </source>
</reference>
<evidence type="ECO:0000256" key="2">
    <source>
        <dbReference type="ARBA" id="ARBA00021982"/>
    </source>
</evidence>
<evidence type="ECO:0000256" key="11">
    <source>
        <dbReference type="SAM" id="Coils"/>
    </source>
</evidence>
<dbReference type="SMART" id="SM00533">
    <property type="entry name" value="MUTSd"/>
    <property type="match status" value="1"/>
</dbReference>
<dbReference type="CDD" id="cd03284">
    <property type="entry name" value="ABC_MutS1"/>
    <property type="match status" value="1"/>
</dbReference>
<dbReference type="InterPro" id="IPR007696">
    <property type="entry name" value="DNA_mismatch_repair_MutS_core"/>
</dbReference>
<dbReference type="GO" id="GO:0003684">
    <property type="term" value="F:damaged DNA binding"/>
    <property type="evidence" value="ECO:0007669"/>
    <property type="project" value="UniProtKB-UniRule"/>
</dbReference>
<evidence type="ECO:0000256" key="5">
    <source>
        <dbReference type="ARBA" id="ARBA00022840"/>
    </source>
</evidence>
<dbReference type="PANTHER" id="PTHR11361">
    <property type="entry name" value="DNA MISMATCH REPAIR PROTEIN MUTS FAMILY MEMBER"/>
    <property type="match status" value="1"/>
</dbReference>
<dbReference type="NCBIfam" id="NF003810">
    <property type="entry name" value="PRK05399.1"/>
    <property type="match status" value="1"/>
</dbReference>
<evidence type="ECO:0000256" key="3">
    <source>
        <dbReference type="ARBA" id="ARBA00022741"/>
    </source>
</evidence>
<dbReference type="Proteomes" id="UP000886891">
    <property type="component" value="Unassembled WGS sequence"/>
</dbReference>
<feature type="coiled-coil region" evidence="11">
    <location>
        <begin position="437"/>
        <end position="464"/>
    </location>
</feature>
<evidence type="ECO:0000256" key="7">
    <source>
        <dbReference type="ARBA" id="ARBA00023204"/>
    </source>
</evidence>
<dbReference type="InterPro" id="IPR007695">
    <property type="entry name" value="DNA_mismatch_repair_MutS-lik_N"/>
</dbReference>
<feature type="binding site" evidence="9">
    <location>
        <begin position="627"/>
        <end position="634"/>
    </location>
    <ligand>
        <name>ATP</name>
        <dbReference type="ChEBI" id="CHEBI:30616"/>
    </ligand>
</feature>
<accession>A0A9D1NBH8</accession>
<dbReference type="Pfam" id="PF05192">
    <property type="entry name" value="MutS_III"/>
    <property type="match status" value="1"/>
</dbReference>
<dbReference type="SMART" id="SM00534">
    <property type="entry name" value="MUTSac"/>
    <property type="match status" value="1"/>
</dbReference>
<evidence type="ECO:0000313" key="13">
    <source>
        <dbReference type="EMBL" id="HIV00059.1"/>
    </source>
</evidence>
<dbReference type="InterPro" id="IPR007860">
    <property type="entry name" value="DNA_mmatch_repair_MutS_con_dom"/>
</dbReference>
<evidence type="ECO:0000256" key="10">
    <source>
        <dbReference type="RuleBase" id="RU003756"/>
    </source>
</evidence>
<proteinExistence type="inferred from homology"/>
<dbReference type="SUPFAM" id="SSF52540">
    <property type="entry name" value="P-loop containing nucleoside triphosphate hydrolases"/>
    <property type="match status" value="1"/>
</dbReference>
<dbReference type="PANTHER" id="PTHR11361:SF34">
    <property type="entry name" value="DNA MISMATCH REPAIR PROTEIN MSH1, MITOCHONDRIAL"/>
    <property type="match status" value="1"/>
</dbReference>
<dbReference type="GO" id="GO:0005829">
    <property type="term" value="C:cytosol"/>
    <property type="evidence" value="ECO:0007669"/>
    <property type="project" value="TreeGrafter"/>
</dbReference>
<gene>
    <name evidence="9 13" type="primary">mutS</name>
    <name evidence="13" type="ORF">IAB14_02960</name>
</gene>
<name>A0A9D1NBH8_9FIRM</name>
<dbReference type="AlphaFoldDB" id="A0A9D1NBH8"/>
<evidence type="ECO:0000256" key="1">
    <source>
        <dbReference type="ARBA" id="ARBA00006271"/>
    </source>
</evidence>
<dbReference type="SUPFAM" id="SSF53150">
    <property type="entry name" value="DNA repair protein MutS, domain II"/>
    <property type="match status" value="1"/>
</dbReference>
<comment type="caution">
    <text evidence="13">The sequence shown here is derived from an EMBL/GenBank/DDBJ whole genome shotgun (WGS) entry which is preliminary data.</text>
</comment>